<dbReference type="RefSeq" id="WP_120692295.1">
    <property type="nucleotide sequence ID" value="NZ_RBNH01000006.1"/>
</dbReference>
<dbReference type="Proteomes" id="UP000273159">
    <property type="component" value="Unassembled WGS sequence"/>
</dbReference>
<gene>
    <name evidence="2" type="ORF">D7Z96_08535</name>
</gene>
<dbReference type="AlphaFoldDB" id="A0A3B0FNM3"/>
<protein>
    <submittedName>
        <fullName evidence="2">Uncharacterized protein</fullName>
    </submittedName>
</protein>
<comment type="caution">
    <text evidence="2">The sequence shown here is derived from an EMBL/GenBank/DDBJ whole genome shotgun (WGS) entry which is preliminary data.</text>
</comment>
<feature type="region of interest" description="Disordered" evidence="1">
    <location>
        <begin position="1"/>
        <end position="36"/>
    </location>
</feature>
<organism evidence="2 3">
    <name type="scientific">Pseudarthrobacter phenanthrenivorans</name>
    <name type="common">Arthrobacter phenanthrenivorans</name>
    <dbReference type="NCBI Taxonomy" id="361575"/>
    <lineage>
        <taxon>Bacteria</taxon>
        <taxon>Bacillati</taxon>
        <taxon>Actinomycetota</taxon>
        <taxon>Actinomycetes</taxon>
        <taxon>Micrococcales</taxon>
        <taxon>Micrococcaceae</taxon>
        <taxon>Pseudarthrobacter</taxon>
    </lineage>
</organism>
<accession>A0A3B0FNM3</accession>
<feature type="compositionally biased region" description="Basic and acidic residues" evidence="1">
    <location>
        <begin position="24"/>
        <end position="34"/>
    </location>
</feature>
<dbReference type="EMBL" id="RBNH01000006">
    <property type="protein sequence ID" value="RKO24473.1"/>
    <property type="molecule type" value="Genomic_DNA"/>
</dbReference>
<name>A0A3B0FNM3_PSEPS</name>
<evidence type="ECO:0000313" key="3">
    <source>
        <dbReference type="Proteomes" id="UP000273159"/>
    </source>
</evidence>
<evidence type="ECO:0000313" key="2">
    <source>
        <dbReference type="EMBL" id="RKO24473.1"/>
    </source>
</evidence>
<reference evidence="3" key="2">
    <citation type="submission" date="2018-10" db="EMBL/GenBank/DDBJ databases">
        <authorList>
            <person name="Wang Y."/>
            <person name="Wang J."/>
            <person name="Yang X."/>
            <person name="Wang Z."/>
            <person name="Huang Y."/>
        </authorList>
    </citation>
    <scope>NUCLEOTIDE SEQUENCE [LARGE SCALE GENOMIC DNA]</scope>
    <source>
        <strain evidence="3">J015</strain>
    </source>
</reference>
<sequence>MTGSKGPASEEQDARAQSSGLQDAKTHASWRDSVPDTTATDLENLLGTGVSAAQEQLQRNGGFLPFALTVQNDGEVRLVAVSPADAAEDSDGDFDADAMISDLTALLRQNRDDFRAAAIVCDILLVEDDSDAIHVAAEHRDGSVFAAVLPYSANAGTQTWEFGELAADTNEPAVWVD</sequence>
<reference evidence="2 3" key="1">
    <citation type="submission" date="2018-10" db="EMBL/GenBank/DDBJ databases">
        <title>Genome-guide identification and characterization of bacteria that degrade polycyclic aromatic hydrocarbons and resist hexavalent chromium simultaneously.</title>
        <authorList>
            <person name="Feng H."/>
        </authorList>
    </citation>
    <scope>NUCLEOTIDE SEQUENCE [LARGE SCALE GENOMIC DNA]</scope>
    <source>
        <strain evidence="2 3">J015</strain>
    </source>
</reference>
<evidence type="ECO:0000256" key="1">
    <source>
        <dbReference type="SAM" id="MobiDB-lite"/>
    </source>
</evidence>
<proteinExistence type="predicted"/>